<reference evidence="17" key="1">
    <citation type="submission" date="2019-11" db="EMBL/GenBank/DDBJ databases">
        <authorList>
            <person name="Feng L."/>
        </authorList>
    </citation>
    <scope>NUCLEOTIDE SEQUENCE</scope>
    <source>
        <strain evidence="17">AvaginalisLFYP127</strain>
    </source>
</reference>
<dbReference type="Gene3D" id="3.40.50.300">
    <property type="entry name" value="P-loop containing nucleotide triphosphate hydrolases"/>
    <property type="match status" value="3"/>
</dbReference>
<evidence type="ECO:0000256" key="3">
    <source>
        <dbReference type="ARBA" id="ARBA00022741"/>
    </source>
</evidence>
<dbReference type="Pfam" id="PF12705">
    <property type="entry name" value="PDDEXK_1"/>
    <property type="match status" value="1"/>
</dbReference>
<gene>
    <name evidence="17" type="primary">pcrA_2</name>
    <name evidence="17" type="ORF">AVLFYP127_01753</name>
</gene>
<evidence type="ECO:0000256" key="11">
    <source>
        <dbReference type="ARBA" id="ARBA00023235"/>
    </source>
</evidence>
<keyword evidence="4" id="KW-0227">DNA damage</keyword>
<evidence type="ECO:0000256" key="15">
    <source>
        <dbReference type="PROSITE-ProRule" id="PRU00560"/>
    </source>
</evidence>
<dbReference type="GO" id="GO:0033202">
    <property type="term" value="C:DNA helicase complex"/>
    <property type="evidence" value="ECO:0007669"/>
    <property type="project" value="TreeGrafter"/>
</dbReference>
<dbReference type="PANTHER" id="PTHR11070">
    <property type="entry name" value="UVRD / RECB / PCRA DNA HELICASE FAMILY MEMBER"/>
    <property type="match status" value="1"/>
</dbReference>
<comment type="catalytic activity">
    <reaction evidence="14">
        <text>ATP + H2O = ADP + phosphate + H(+)</text>
        <dbReference type="Rhea" id="RHEA:13065"/>
        <dbReference type="ChEBI" id="CHEBI:15377"/>
        <dbReference type="ChEBI" id="CHEBI:15378"/>
        <dbReference type="ChEBI" id="CHEBI:30616"/>
        <dbReference type="ChEBI" id="CHEBI:43474"/>
        <dbReference type="ChEBI" id="CHEBI:456216"/>
        <dbReference type="EC" id="5.6.2.4"/>
    </reaction>
</comment>
<evidence type="ECO:0000256" key="12">
    <source>
        <dbReference type="ARBA" id="ARBA00034617"/>
    </source>
</evidence>
<dbReference type="AlphaFoldDB" id="A0A6N2S6T1"/>
<dbReference type="SUPFAM" id="SSF52540">
    <property type="entry name" value="P-loop containing nucleoside triphosphate hydrolases"/>
    <property type="match status" value="1"/>
</dbReference>
<feature type="binding site" evidence="15">
    <location>
        <begin position="21"/>
        <end position="28"/>
    </location>
    <ligand>
        <name>ATP</name>
        <dbReference type="ChEBI" id="CHEBI:30616"/>
    </ligand>
</feature>
<keyword evidence="8 15" id="KW-0067">ATP-binding</keyword>
<evidence type="ECO:0000256" key="2">
    <source>
        <dbReference type="ARBA" id="ARBA00022722"/>
    </source>
</evidence>
<feature type="domain" description="UvrD-like helicase ATP-binding" evidence="16">
    <location>
        <begin position="1"/>
        <end position="292"/>
    </location>
</feature>
<dbReference type="Gene3D" id="3.90.320.10">
    <property type="match status" value="1"/>
</dbReference>
<evidence type="ECO:0000256" key="1">
    <source>
        <dbReference type="ARBA" id="ARBA00009922"/>
    </source>
</evidence>
<evidence type="ECO:0000256" key="5">
    <source>
        <dbReference type="ARBA" id="ARBA00022801"/>
    </source>
</evidence>
<proteinExistence type="inferred from homology"/>
<keyword evidence="2" id="KW-0540">Nuclease</keyword>
<keyword evidence="11" id="KW-0413">Isomerase</keyword>
<evidence type="ECO:0000256" key="6">
    <source>
        <dbReference type="ARBA" id="ARBA00022806"/>
    </source>
</evidence>
<dbReference type="InterPro" id="IPR011604">
    <property type="entry name" value="PDDEXK-like_dom_sf"/>
</dbReference>
<evidence type="ECO:0000256" key="4">
    <source>
        <dbReference type="ARBA" id="ARBA00022763"/>
    </source>
</evidence>
<dbReference type="InterPro" id="IPR014017">
    <property type="entry name" value="DNA_helicase_UvrD-like_C"/>
</dbReference>
<protein>
    <recommendedName>
        <fullName evidence="13">DNA 3'-5' helicase</fullName>
        <ecNumber evidence="13">5.6.2.4</ecNumber>
    </recommendedName>
</protein>
<dbReference type="GO" id="GO:0004527">
    <property type="term" value="F:exonuclease activity"/>
    <property type="evidence" value="ECO:0007669"/>
    <property type="project" value="UniProtKB-KW"/>
</dbReference>
<dbReference type="GO" id="GO:0000725">
    <property type="term" value="P:recombinational repair"/>
    <property type="evidence" value="ECO:0007669"/>
    <property type="project" value="TreeGrafter"/>
</dbReference>
<evidence type="ECO:0000259" key="16">
    <source>
        <dbReference type="PROSITE" id="PS51198"/>
    </source>
</evidence>
<evidence type="ECO:0000256" key="13">
    <source>
        <dbReference type="ARBA" id="ARBA00034808"/>
    </source>
</evidence>
<dbReference type="GO" id="GO:0005524">
    <property type="term" value="F:ATP binding"/>
    <property type="evidence" value="ECO:0007669"/>
    <property type="project" value="UniProtKB-UniRule"/>
</dbReference>
<dbReference type="Pfam" id="PF13361">
    <property type="entry name" value="UvrD_C"/>
    <property type="match status" value="1"/>
</dbReference>
<dbReference type="CDD" id="cd17932">
    <property type="entry name" value="DEXQc_UvrD"/>
    <property type="match status" value="1"/>
</dbReference>
<dbReference type="RefSeq" id="WP_156328754.1">
    <property type="nucleotide sequence ID" value="NZ_CACRSW010000009.1"/>
</dbReference>
<dbReference type="GO" id="GO:0005829">
    <property type="term" value="C:cytosol"/>
    <property type="evidence" value="ECO:0007669"/>
    <property type="project" value="TreeGrafter"/>
</dbReference>
<dbReference type="InterPro" id="IPR038726">
    <property type="entry name" value="PDDEXK_AddAB-type"/>
</dbReference>
<evidence type="ECO:0000256" key="7">
    <source>
        <dbReference type="ARBA" id="ARBA00022839"/>
    </source>
</evidence>
<dbReference type="EC" id="5.6.2.4" evidence="13"/>
<name>A0A6N2S6T1_9FIRM</name>
<dbReference type="Pfam" id="PF00580">
    <property type="entry name" value="UvrD-helicase"/>
    <property type="match status" value="1"/>
</dbReference>
<dbReference type="PROSITE" id="PS51198">
    <property type="entry name" value="UVRD_HELICASE_ATP_BIND"/>
    <property type="match status" value="1"/>
</dbReference>
<dbReference type="GO" id="GO:0003677">
    <property type="term" value="F:DNA binding"/>
    <property type="evidence" value="ECO:0007669"/>
    <property type="project" value="UniProtKB-KW"/>
</dbReference>
<keyword evidence="6 15" id="KW-0347">Helicase</keyword>
<evidence type="ECO:0000256" key="8">
    <source>
        <dbReference type="ARBA" id="ARBA00022840"/>
    </source>
</evidence>
<keyword evidence="10" id="KW-0234">DNA repair</keyword>
<dbReference type="PANTHER" id="PTHR11070:SF2">
    <property type="entry name" value="ATP-DEPENDENT DNA HELICASE SRS2"/>
    <property type="match status" value="1"/>
</dbReference>
<comment type="similarity">
    <text evidence="1">Belongs to the helicase family. UvrD subfamily.</text>
</comment>
<keyword evidence="3 15" id="KW-0547">Nucleotide-binding</keyword>
<dbReference type="InterPro" id="IPR000212">
    <property type="entry name" value="DNA_helicase_UvrD/REP"/>
</dbReference>
<dbReference type="EMBL" id="CACRSW010000009">
    <property type="protein sequence ID" value="VYS89097.1"/>
    <property type="molecule type" value="Genomic_DNA"/>
</dbReference>
<evidence type="ECO:0000256" key="10">
    <source>
        <dbReference type="ARBA" id="ARBA00023204"/>
    </source>
</evidence>
<organism evidence="17">
    <name type="scientific">Anaerococcus vaginalis</name>
    <dbReference type="NCBI Taxonomy" id="33037"/>
    <lineage>
        <taxon>Bacteria</taxon>
        <taxon>Bacillati</taxon>
        <taxon>Bacillota</taxon>
        <taxon>Tissierellia</taxon>
        <taxon>Tissierellales</taxon>
        <taxon>Peptoniphilaceae</taxon>
        <taxon>Anaerococcus</taxon>
    </lineage>
</organism>
<accession>A0A6N2S6T1</accession>
<keyword evidence="9" id="KW-0238">DNA-binding</keyword>
<keyword evidence="5 15" id="KW-0378">Hydrolase</keyword>
<evidence type="ECO:0000256" key="9">
    <source>
        <dbReference type="ARBA" id="ARBA00023125"/>
    </source>
</evidence>
<dbReference type="InterPro" id="IPR014016">
    <property type="entry name" value="UvrD-like_ATP-bd"/>
</dbReference>
<dbReference type="InterPro" id="IPR013986">
    <property type="entry name" value="DExx_box_DNA_helicase_dom_sf"/>
</dbReference>
<evidence type="ECO:0000256" key="14">
    <source>
        <dbReference type="ARBA" id="ARBA00048988"/>
    </source>
</evidence>
<dbReference type="Gene3D" id="1.10.10.160">
    <property type="match status" value="1"/>
</dbReference>
<comment type="catalytic activity">
    <reaction evidence="12">
        <text>Couples ATP hydrolysis with the unwinding of duplex DNA by translocating in the 3'-5' direction.</text>
        <dbReference type="EC" id="5.6.2.4"/>
    </reaction>
</comment>
<sequence>MINEKQKLIVEDAKYPAAVLAGPGTGKTFTIVQKIISLIKNDGISPNKILVTTFTKKAANELIERVESGLKKENIYADTSNMLIGNFHSLALSFLKEYKSFTNKIFDPLVIDSHIEGYLIEKNMDIFENLPNFSKFISYNEVGQIQGIFANITNNLVDLDELRISNDPRDILALEIYLAWANFLDENDLINYQLILKKFYDLLKDPFYGKKIRDRIDFVIIDEYQDTNTIQEEISFSLCKGKNLMVFGDDDQALYSFRGASPKNLRDFDKTCKMKMKRKANFYHLDINYRSNQEIIDKSRQFLVNSNAFDLEKIKNLRANDGEKNENSVVRARANEYENIENIVKFLNKKINLNQIAFLFPSLNSDYPKALQTYFENHGINVLNKSSKLFFKRREIRLCLYVLISIFSKKPKKLTGSNPDKYKWTQETNFKKYLVSIFDDKEFTKNEELNAYIKEEKLIIEENKSYTDILYKAFGLEIFREILDKKIDKLNSIRQLSNIGKFTSILSDFTNLCGYDINYYKKSVDLIYGYIFYLFKNSSISEFENFDAPKNSVIFSTIHQAKGLEYDVVFVSSLNDNPRKDMRAFSPKLEAKKESDFLKNYYRKYYTAFTRAKNLLVLLDNSKNSYLKNFAFSLNSSSILKTIDFKFKEDIIKKEILAYTTDISIYKSCPLKYKFIRVLDFKKEKSKSLEFGSKVHSLTEYLTNLKKENLSYHAINDFIKENKEFQKPIENFVNRNFPIKYSEMNIKLDRFSYILQGNIDIILEDGTIIDIKTGKADENNLISYKNQLLTYYNLLVYNNKKVNKIILYFIEEDKLIEVEKSDFDMKNIDEIGKNIVEKNIEIKTQDKRQCKFCPMAHFCKRT</sequence>
<dbReference type="GO" id="GO:0043138">
    <property type="term" value="F:3'-5' DNA helicase activity"/>
    <property type="evidence" value="ECO:0007669"/>
    <property type="project" value="UniProtKB-EC"/>
</dbReference>
<dbReference type="InterPro" id="IPR027417">
    <property type="entry name" value="P-loop_NTPase"/>
</dbReference>
<keyword evidence="7" id="KW-0269">Exonuclease</keyword>
<evidence type="ECO:0000313" key="17">
    <source>
        <dbReference type="EMBL" id="VYS89097.1"/>
    </source>
</evidence>